<organism evidence="1 2">
    <name type="scientific">Phlebiopsis gigantea (strain 11061_1 CR5-6)</name>
    <name type="common">White-rot fungus</name>
    <name type="synonym">Peniophora gigantea</name>
    <dbReference type="NCBI Taxonomy" id="745531"/>
    <lineage>
        <taxon>Eukaryota</taxon>
        <taxon>Fungi</taxon>
        <taxon>Dikarya</taxon>
        <taxon>Basidiomycota</taxon>
        <taxon>Agaricomycotina</taxon>
        <taxon>Agaricomycetes</taxon>
        <taxon>Polyporales</taxon>
        <taxon>Phanerochaetaceae</taxon>
        <taxon>Phlebiopsis</taxon>
    </lineage>
</organism>
<name>A0A0C3SET0_PHLG1</name>
<dbReference type="Proteomes" id="UP000053257">
    <property type="component" value="Unassembled WGS sequence"/>
</dbReference>
<reference evidence="1 2" key="1">
    <citation type="journal article" date="2014" name="PLoS Genet.">
        <title>Analysis of the Phlebiopsis gigantea genome, transcriptome and secretome provides insight into its pioneer colonization strategies of wood.</title>
        <authorList>
            <person name="Hori C."/>
            <person name="Ishida T."/>
            <person name="Igarashi K."/>
            <person name="Samejima M."/>
            <person name="Suzuki H."/>
            <person name="Master E."/>
            <person name="Ferreira P."/>
            <person name="Ruiz-Duenas F.J."/>
            <person name="Held B."/>
            <person name="Canessa P."/>
            <person name="Larrondo L.F."/>
            <person name="Schmoll M."/>
            <person name="Druzhinina I.S."/>
            <person name="Kubicek C.P."/>
            <person name="Gaskell J.A."/>
            <person name="Kersten P."/>
            <person name="St John F."/>
            <person name="Glasner J."/>
            <person name="Sabat G."/>
            <person name="Splinter BonDurant S."/>
            <person name="Syed K."/>
            <person name="Yadav J."/>
            <person name="Mgbeahuruike A.C."/>
            <person name="Kovalchuk A."/>
            <person name="Asiegbu F.O."/>
            <person name="Lackner G."/>
            <person name="Hoffmeister D."/>
            <person name="Rencoret J."/>
            <person name="Gutierrez A."/>
            <person name="Sun H."/>
            <person name="Lindquist E."/>
            <person name="Barry K."/>
            <person name="Riley R."/>
            <person name="Grigoriev I.V."/>
            <person name="Henrissat B."/>
            <person name="Kues U."/>
            <person name="Berka R.M."/>
            <person name="Martinez A.T."/>
            <person name="Covert S.F."/>
            <person name="Blanchette R.A."/>
            <person name="Cullen D."/>
        </authorList>
    </citation>
    <scope>NUCLEOTIDE SEQUENCE [LARGE SCALE GENOMIC DNA]</scope>
    <source>
        <strain evidence="1 2">11061_1 CR5-6</strain>
    </source>
</reference>
<gene>
    <name evidence="1" type="ORF">PHLGIDRAFT_64750</name>
</gene>
<keyword evidence="2" id="KW-1185">Reference proteome</keyword>
<dbReference type="EMBL" id="KN840450">
    <property type="protein sequence ID" value="KIP10870.1"/>
    <property type="molecule type" value="Genomic_DNA"/>
</dbReference>
<dbReference type="HOGENOM" id="CLU_066055_2_1_1"/>
<feature type="non-terminal residue" evidence="1">
    <location>
        <position position="1"/>
    </location>
</feature>
<evidence type="ECO:0000313" key="1">
    <source>
        <dbReference type="EMBL" id="KIP10870.1"/>
    </source>
</evidence>
<accession>A0A0C3SET0</accession>
<protein>
    <submittedName>
        <fullName evidence="1">Uncharacterized protein</fullName>
    </submittedName>
</protein>
<dbReference type="AlphaFoldDB" id="A0A0C3SET0"/>
<dbReference type="OrthoDB" id="3915838at2759"/>
<sequence length="130" mass="14084">TGSQIRAVTDPVFHFYLQNYDGQPVLGPEASSGYFTIDGTIQLTDGSGLFLNADVNATTSYKSLTFDTAATTTDWQLEGDTIITSNPRELNFIACATSDANYYTLYLQYGNDQPAGATCSMQSLHLPCLC</sequence>
<proteinExistence type="predicted"/>
<evidence type="ECO:0000313" key="2">
    <source>
        <dbReference type="Proteomes" id="UP000053257"/>
    </source>
</evidence>